<keyword evidence="9 10" id="KW-0961">Cell wall biogenesis/degradation</keyword>
<reference evidence="15" key="1">
    <citation type="journal article" date="2019" name="Int. J. Syst. Evol. Microbiol.">
        <title>The Global Catalogue of Microorganisms (GCM) 10K type strain sequencing project: providing services to taxonomists for standard genome sequencing and annotation.</title>
        <authorList>
            <consortium name="The Broad Institute Genomics Platform"/>
            <consortium name="The Broad Institute Genome Sequencing Center for Infectious Disease"/>
            <person name="Wu L."/>
            <person name="Ma J."/>
        </authorList>
    </citation>
    <scope>NUCLEOTIDE SEQUENCE [LARGE SCALE GENOMIC DNA]</scope>
    <source>
        <strain evidence="15">JCM 18459</strain>
    </source>
</reference>
<evidence type="ECO:0000256" key="6">
    <source>
        <dbReference type="ARBA" id="ARBA00022960"/>
    </source>
</evidence>
<comment type="similarity">
    <text evidence="10">Belongs to the MurCDEF family. MurF subfamily.</text>
</comment>
<dbReference type="PANTHER" id="PTHR43024">
    <property type="entry name" value="UDP-N-ACETYLMURAMOYL-TRIPEPTIDE--D-ALANYL-D-ALANINE LIGASE"/>
    <property type="match status" value="1"/>
</dbReference>
<keyword evidence="15" id="KW-1185">Reference proteome</keyword>
<dbReference type="InterPro" id="IPR036565">
    <property type="entry name" value="Mur-like_cat_sf"/>
</dbReference>
<comment type="pathway">
    <text evidence="10 11">Cell wall biogenesis; peptidoglycan biosynthesis.</text>
</comment>
<evidence type="ECO:0000313" key="14">
    <source>
        <dbReference type="EMBL" id="GAA5151167.1"/>
    </source>
</evidence>
<dbReference type="Gene3D" id="3.40.1390.10">
    <property type="entry name" value="MurE/MurF, N-terminal domain"/>
    <property type="match status" value="1"/>
</dbReference>
<evidence type="ECO:0000256" key="5">
    <source>
        <dbReference type="ARBA" id="ARBA00022840"/>
    </source>
</evidence>
<organism evidence="14 15">
    <name type="scientific">Nocardioides marinquilinus</name>
    <dbReference type="NCBI Taxonomy" id="1210400"/>
    <lineage>
        <taxon>Bacteria</taxon>
        <taxon>Bacillati</taxon>
        <taxon>Actinomycetota</taxon>
        <taxon>Actinomycetes</taxon>
        <taxon>Propionibacteriales</taxon>
        <taxon>Nocardioidaceae</taxon>
        <taxon>Nocardioides</taxon>
    </lineage>
</organism>
<dbReference type="Pfam" id="PF08245">
    <property type="entry name" value="Mur_ligase_M"/>
    <property type="match status" value="1"/>
</dbReference>
<dbReference type="EMBL" id="BAABKG010000003">
    <property type="protein sequence ID" value="GAA5151167.1"/>
    <property type="molecule type" value="Genomic_DNA"/>
</dbReference>
<evidence type="ECO:0000256" key="7">
    <source>
        <dbReference type="ARBA" id="ARBA00022984"/>
    </source>
</evidence>
<evidence type="ECO:0000256" key="9">
    <source>
        <dbReference type="ARBA" id="ARBA00023316"/>
    </source>
</evidence>
<dbReference type="Gene3D" id="3.40.1190.10">
    <property type="entry name" value="Mur-like, catalytic domain"/>
    <property type="match status" value="1"/>
</dbReference>
<evidence type="ECO:0000256" key="1">
    <source>
        <dbReference type="ARBA" id="ARBA00022490"/>
    </source>
</evidence>
<dbReference type="InterPro" id="IPR035911">
    <property type="entry name" value="MurE/MurF_N"/>
</dbReference>
<evidence type="ECO:0000256" key="4">
    <source>
        <dbReference type="ARBA" id="ARBA00022741"/>
    </source>
</evidence>
<feature type="domain" description="Mur ligase C-terminal" evidence="12">
    <location>
        <begin position="313"/>
        <end position="437"/>
    </location>
</feature>
<comment type="caution">
    <text evidence="10">Lacks conserved residue(s) required for the propagation of feature annotation.</text>
</comment>
<dbReference type="InterPro" id="IPR051046">
    <property type="entry name" value="MurCDEF_CellWall_CoF430Synth"/>
</dbReference>
<evidence type="ECO:0000256" key="11">
    <source>
        <dbReference type="RuleBase" id="RU004136"/>
    </source>
</evidence>
<evidence type="ECO:0000259" key="13">
    <source>
        <dbReference type="Pfam" id="PF08245"/>
    </source>
</evidence>
<dbReference type="InterPro" id="IPR004101">
    <property type="entry name" value="Mur_ligase_C"/>
</dbReference>
<accession>A0ABP9PS22</accession>
<dbReference type="EC" id="6.3.2.10" evidence="10 11"/>
<dbReference type="GO" id="GO:0016874">
    <property type="term" value="F:ligase activity"/>
    <property type="evidence" value="ECO:0007669"/>
    <property type="project" value="UniProtKB-KW"/>
</dbReference>
<feature type="domain" description="Mur ligase central" evidence="13">
    <location>
        <begin position="100"/>
        <end position="289"/>
    </location>
</feature>
<comment type="function">
    <text evidence="10 11">Involved in cell wall formation. Catalyzes the final step in the synthesis of UDP-N-acetylmuramoyl-pentapeptide, the precursor of murein.</text>
</comment>
<keyword evidence="3 10" id="KW-0132">Cell division</keyword>
<dbReference type="InterPro" id="IPR036615">
    <property type="entry name" value="Mur_ligase_C_dom_sf"/>
</dbReference>
<dbReference type="SUPFAM" id="SSF53623">
    <property type="entry name" value="MurD-like peptide ligases, catalytic domain"/>
    <property type="match status" value="1"/>
</dbReference>
<dbReference type="HAMAP" id="MF_02019">
    <property type="entry name" value="MurF"/>
    <property type="match status" value="1"/>
</dbReference>
<dbReference type="PANTHER" id="PTHR43024:SF1">
    <property type="entry name" value="UDP-N-ACETYLMURAMOYL-TRIPEPTIDE--D-ALANYL-D-ALANINE LIGASE"/>
    <property type="match status" value="1"/>
</dbReference>
<dbReference type="Proteomes" id="UP001500221">
    <property type="component" value="Unassembled WGS sequence"/>
</dbReference>
<keyword evidence="4 10" id="KW-0547">Nucleotide-binding</keyword>
<evidence type="ECO:0000256" key="8">
    <source>
        <dbReference type="ARBA" id="ARBA00023306"/>
    </source>
</evidence>
<sequence>MIATRLSEIARVVRGELHGADVEVRDPAYIDSRSPEPAGLFVAVAGEHVDGHDYAAGAHAVLGSRPTEAPTVVVADPVAALGRLAEVTAGRLDAPVLALTGSQGKTGTKDLLAHLLGAADGRCVATRGNLNNEIGVPLTVLRATESTERLVVEMGARGVGHIAYLCQIAPPTVAAVLNVGSAHIGEFGGVEAIAAAKGEIVEALPASGTAVLNADDHRVAAMATRTAARVLTFGADGGRGADVAWRDVVLDALGRPVFELGHDGAWLPVTLRQTGAHQVANAAAAAAMALAAGLDLAEVAAGLTTAEAASPWRMQLTERADGLLVLNDAYNANPGSMRAALDALRALGRERPGRTVAVLGEMKELGDEHDAAHREVGEAAAGVDVVLVVGDGATGIADGARAAGVPDVRLAAGRDDASAWVVENAAPGDVVLVKASRAAALERVADRVLEGGDAST</sequence>
<dbReference type="NCBIfam" id="TIGR01143">
    <property type="entry name" value="murF"/>
    <property type="match status" value="1"/>
</dbReference>
<dbReference type="RefSeq" id="WP_345459962.1">
    <property type="nucleotide sequence ID" value="NZ_BAABKG010000003.1"/>
</dbReference>
<dbReference type="Gene3D" id="3.90.190.20">
    <property type="entry name" value="Mur ligase, C-terminal domain"/>
    <property type="match status" value="1"/>
</dbReference>
<comment type="caution">
    <text evidence="14">The sequence shown here is derived from an EMBL/GenBank/DDBJ whole genome shotgun (WGS) entry which is preliminary data.</text>
</comment>
<dbReference type="SUPFAM" id="SSF63418">
    <property type="entry name" value="MurE/MurF N-terminal domain"/>
    <property type="match status" value="1"/>
</dbReference>
<keyword evidence="2 10" id="KW-0436">Ligase</keyword>
<name>A0ABP9PS22_9ACTN</name>
<gene>
    <name evidence="10" type="primary">murF</name>
    <name evidence="14" type="ORF">GCM10023340_29600</name>
</gene>
<dbReference type="Pfam" id="PF02875">
    <property type="entry name" value="Mur_ligase_C"/>
    <property type="match status" value="1"/>
</dbReference>
<dbReference type="InterPro" id="IPR005863">
    <property type="entry name" value="UDP-N-AcMur_synth"/>
</dbReference>
<proteinExistence type="inferred from homology"/>
<keyword evidence="5 10" id="KW-0067">ATP-binding</keyword>
<keyword evidence="6 10" id="KW-0133">Cell shape</keyword>
<protein>
    <recommendedName>
        <fullName evidence="10 11">UDP-N-acetylmuramoyl-tripeptide--D-alanyl-D-alanine ligase</fullName>
        <ecNumber evidence="10 11">6.3.2.10</ecNumber>
    </recommendedName>
    <alternativeName>
        <fullName evidence="10">D-alanyl-D-alanine-adding enzyme</fullName>
    </alternativeName>
</protein>
<keyword evidence="1 10" id="KW-0963">Cytoplasm</keyword>
<evidence type="ECO:0000259" key="12">
    <source>
        <dbReference type="Pfam" id="PF02875"/>
    </source>
</evidence>
<dbReference type="InterPro" id="IPR013221">
    <property type="entry name" value="Mur_ligase_cen"/>
</dbReference>
<comment type="subcellular location">
    <subcellularLocation>
        <location evidence="10 11">Cytoplasm</location>
    </subcellularLocation>
</comment>
<keyword evidence="7 10" id="KW-0573">Peptidoglycan synthesis</keyword>
<comment type="catalytic activity">
    <reaction evidence="10 11">
        <text>D-alanyl-D-alanine + UDP-N-acetyl-alpha-D-muramoyl-L-alanyl-gamma-D-glutamyl-meso-2,6-diaminopimelate + ATP = UDP-N-acetyl-alpha-D-muramoyl-L-alanyl-gamma-D-glutamyl-meso-2,6-diaminopimeloyl-D-alanyl-D-alanine + ADP + phosphate + H(+)</text>
        <dbReference type="Rhea" id="RHEA:28374"/>
        <dbReference type="ChEBI" id="CHEBI:15378"/>
        <dbReference type="ChEBI" id="CHEBI:30616"/>
        <dbReference type="ChEBI" id="CHEBI:43474"/>
        <dbReference type="ChEBI" id="CHEBI:57822"/>
        <dbReference type="ChEBI" id="CHEBI:61386"/>
        <dbReference type="ChEBI" id="CHEBI:83905"/>
        <dbReference type="ChEBI" id="CHEBI:456216"/>
        <dbReference type="EC" id="6.3.2.10"/>
    </reaction>
</comment>
<evidence type="ECO:0000256" key="3">
    <source>
        <dbReference type="ARBA" id="ARBA00022618"/>
    </source>
</evidence>
<evidence type="ECO:0000256" key="10">
    <source>
        <dbReference type="HAMAP-Rule" id="MF_02019"/>
    </source>
</evidence>
<dbReference type="SUPFAM" id="SSF53244">
    <property type="entry name" value="MurD-like peptide ligases, peptide-binding domain"/>
    <property type="match status" value="1"/>
</dbReference>
<keyword evidence="8 10" id="KW-0131">Cell cycle</keyword>
<evidence type="ECO:0000313" key="15">
    <source>
        <dbReference type="Proteomes" id="UP001500221"/>
    </source>
</evidence>
<evidence type="ECO:0000256" key="2">
    <source>
        <dbReference type="ARBA" id="ARBA00022598"/>
    </source>
</evidence>